<name>A0ABU5ZSS0_9FLAO</name>
<dbReference type="Proteomes" id="UP001327027">
    <property type="component" value="Unassembled WGS sequence"/>
</dbReference>
<comment type="caution">
    <text evidence="1">The sequence shown here is derived from an EMBL/GenBank/DDBJ whole genome shotgun (WGS) entry which is preliminary data.</text>
</comment>
<gene>
    <name evidence="1" type="ORF">U6A24_02580</name>
</gene>
<dbReference type="SUPFAM" id="SSF46785">
    <property type="entry name" value="Winged helix' DNA-binding domain"/>
    <property type="match status" value="1"/>
</dbReference>
<dbReference type="RefSeq" id="WP_324178373.1">
    <property type="nucleotide sequence ID" value="NZ_BAABAW010000016.1"/>
</dbReference>
<reference evidence="1 2" key="1">
    <citation type="journal article" date="2013" name="Int. J. Syst. Evol. Microbiol.">
        <title>Aquimarina gracilis sp. nov., isolated from the gut microflora of a mussel, Mytilus coruscus, and emended description of Aquimarina spongiae.</title>
        <authorList>
            <person name="Park S.C."/>
            <person name="Choe H.N."/>
            <person name="Baik K.S."/>
            <person name="Seong C.N."/>
        </authorList>
    </citation>
    <scope>NUCLEOTIDE SEQUENCE [LARGE SCALE GENOMIC DNA]</scope>
    <source>
        <strain evidence="1 2">PSC32</strain>
    </source>
</reference>
<dbReference type="EMBL" id="JAYKLX010000001">
    <property type="protein sequence ID" value="MEB3344326.1"/>
    <property type="molecule type" value="Genomic_DNA"/>
</dbReference>
<dbReference type="InterPro" id="IPR036390">
    <property type="entry name" value="WH_DNA-bd_sf"/>
</dbReference>
<evidence type="ECO:0000313" key="2">
    <source>
        <dbReference type="Proteomes" id="UP001327027"/>
    </source>
</evidence>
<accession>A0ABU5ZSS0</accession>
<organism evidence="1 2">
    <name type="scientific">Aquimarina gracilis</name>
    <dbReference type="NCBI Taxonomy" id="874422"/>
    <lineage>
        <taxon>Bacteria</taxon>
        <taxon>Pseudomonadati</taxon>
        <taxon>Bacteroidota</taxon>
        <taxon>Flavobacteriia</taxon>
        <taxon>Flavobacteriales</taxon>
        <taxon>Flavobacteriaceae</taxon>
        <taxon>Aquimarina</taxon>
    </lineage>
</organism>
<keyword evidence="2" id="KW-1185">Reference proteome</keyword>
<sequence>MNGILNNIKKDFTISPNKLINNNNISDRARFLFVYMSSKPSDWTFYNYQLSKALGYSVDTLRKYIKELVETGWVVKEKQKRISGKFTANTYILYSKPQIVLPCRKNTGTVKNGDGKNPTLSNKEFTNTIHKKKKDFNSLKKKNNKRGNIIK</sequence>
<protein>
    <submittedName>
        <fullName evidence="1">Helix-turn-helix domain-containing protein</fullName>
    </submittedName>
</protein>
<proteinExistence type="predicted"/>
<evidence type="ECO:0000313" key="1">
    <source>
        <dbReference type="EMBL" id="MEB3344326.1"/>
    </source>
</evidence>